<name>F2NY59_TRES6</name>
<dbReference type="AlphaFoldDB" id="F2NY59"/>
<feature type="transmembrane region" description="Helical" evidence="7">
    <location>
        <begin position="415"/>
        <end position="434"/>
    </location>
</feature>
<dbReference type="HOGENOM" id="CLU_036168_1_0_12"/>
<keyword evidence="2" id="KW-1003">Cell membrane</keyword>
<proteinExistence type="predicted"/>
<feature type="transmembrane region" description="Helical" evidence="7">
    <location>
        <begin position="178"/>
        <end position="197"/>
    </location>
</feature>
<dbReference type="KEGG" id="tsu:Tresu_0886"/>
<feature type="transmembrane region" description="Helical" evidence="7">
    <location>
        <begin position="204"/>
        <end position="227"/>
    </location>
</feature>
<evidence type="ECO:0000256" key="3">
    <source>
        <dbReference type="ARBA" id="ARBA00022692"/>
    </source>
</evidence>
<dbReference type="GO" id="GO:0006814">
    <property type="term" value="P:sodium ion transport"/>
    <property type="evidence" value="ECO:0007669"/>
    <property type="project" value="InterPro"/>
</dbReference>
<feature type="transmembrane region" description="Helical" evidence="7">
    <location>
        <begin position="139"/>
        <end position="158"/>
    </location>
</feature>
<evidence type="ECO:0000256" key="6">
    <source>
        <dbReference type="ARBA" id="ARBA00023136"/>
    </source>
</evidence>
<dbReference type="eggNOG" id="COG1883">
    <property type="taxonomic scope" value="Bacteria"/>
</dbReference>
<keyword evidence="8" id="KW-0456">Lyase</keyword>
<accession>F2NY59</accession>
<evidence type="ECO:0000256" key="4">
    <source>
        <dbReference type="ARBA" id="ARBA00022967"/>
    </source>
</evidence>
<keyword evidence="9" id="KW-1185">Reference proteome</keyword>
<reference evidence="9" key="2">
    <citation type="submission" date="2011-04" db="EMBL/GenBank/DDBJ databases">
        <title>The complete genome of chromosome of Treponema succinifaciens DSM 2489.</title>
        <authorList>
            <person name="Lucas S."/>
            <person name="Copeland A."/>
            <person name="Lapidus A."/>
            <person name="Bruce D."/>
            <person name="Goodwin L."/>
            <person name="Pitluck S."/>
            <person name="Peters L."/>
            <person name="Kyrpides N."/>
            <person name="Mavromatis K."/>
            <person name="Ivanova N."/>
            <person name="Ovchinnikova G."/>
            <person name="Teshima H."/>
            <person name="Detter J.C."/>
            <person name="Tapia R."/>
            <person name="Han C."/>
            <person name="Land M."/>
            <person name="Hauser L."/>
            <person name="Markowitz V."/>
            <person name="Cheng J.-F."/>
            <person name="Hugenholtz P."/>
            <person name="Woyke T."/>
            <person name="Wu D."/>
            <person name="Gronow S."/>
            <person name="Wellnitz S."/>
            <person name="Brambilla E."/>
            <person name="Klenk H.-P."/>
            <person name="Eisen J.A."/>
        </authorList>
    </citation>
    <scope>NUCLEOTIDE SEQUENCE [LARGE SCALE GENOMIC DNA]</scope>
    <source>
        <strain evidence="9">ATCC 33096 / DSM 2489 / 6091</strain>
    </source>
</reference>
<dbReference type="NCBIfam" id="TIGR01109">
    <property type="entry name" value="Na_pump_decarbB"/>
    <property type="match status" value="1"/>
</dbReference>
<dbReference type="STRING" id="869209.Tresu_0886"/>
<feature type="transmembrane region" description="Helical" evidence="7">
    <location>
        <begin position="114"/>
        <end position="132"/>
    </location>
</feature>
<keyword evidence="6 7" id="KW-0472">Membrane</keyword>
<dbReference type="EC" id="4.1.1.3" evidence="8"/>
<sequence length="475" mass="50476">MPDTKKIKNTKIAFIMLSIMAVAAVLSFTARAFAQDKPAPASGMERIIKGTENWNGKYDISISKFLKNIGKSTGIYKMIHQPTAEELALEKAQAEAQLVVEENNPFDEAPKAPGWQSLIMIAIGFLIIYLAVGKGFEPLLLIPIGFGTVLVNIPGAAMGDAPHGMLHIIYSAGVGNEFFPMLIFMGIGAMTDFGPLIANPKTALLGGAAQFGVFFTLFGVAFMNAFLGTDYTMLQASAISIIGGADGPTSIYVSGKLAPEMMAVIAVAAYSYMALVPMIQPPIMKLLTTKKERLIKMDQLRPVSKTEKVLFPILLLVISILLLPPACPLIGMLAFGNFVKESHAAERLSKTMENELMNIVSILLSLGVGSQMTPEKIIKKESLGIIVLGLFAFAVATIGGLVMAKIMNLFLKKKINPLIGSAGVSAVPMAARVANKVGLEYDPSNFLLMNAMGPNVAGVIGTAIAAGVFIATYGA</sequence>
<gene>
    <name evidence="8" type="ordered locus">Tresu_0886</name>
</gene>
<feature type="transmembrane region" description="Helical" evidence="7">
    <location>
        <begin position="454"/>
        <end position="474"/>
    </location>
</feature>
<dbReference type="PANTHER" id="PTHR35806">
    <property type="entry name" value="OXALOACETATE DECARBOXYLASE BETA CHAIN 2"/>
    <property type="match status" value="1"/>
</dbReference>
<organism evidence="8 9">
    <name type="scientific">Treponema succinifaciens (strain ATCC 33096 / DSM 2489 / 6091)</name>
    <dbReference type="NCBI Taxonomy" id="869209"/>
    <lineage>
        <taxon>Bacteria</taxon>
        <taxon>Pseudomonadati</taxon>
        <taxon>Spirochaetota</taxon>
        <taxon>Spirochaetia</taxon>
        <taxon>Spirochaetales</taxon>
        <taxon>Treponemataceae</taxon>
        <taxon>Treponema</taxon>
    </lineage>
</organism>
<keyword evidence="5 7" id="KW-1133">Transmembrane helix</keyword>
<feature type="transmembrane region" description="Helical" evidence="7">
    <location>
        <begin position="12"/>
        <end position="34"/>
    </location>
</feature>
<protein>
    <submittedName>
        <fullName evidence="8">Sodium ion-translocating decarboxylase, beta subunit</fullName>
        <ecNumber evidence="8">4.1.1.3</ecNumber>
    </submittedName>
</protein>
<evidence type="ECO:0000256" key="7">
    <source>
        <dbReference type="SAM" id="Phobius"/>
    </source>
</evidence>
<evidence type="ECO:0000313" key="8">
    <source>
        <dbReference type="EMBL" id="AEB13810.1"/>
    </source>
</evidence>
<dbReference type="GO" id="GO:0016829">
    <property type="term" value="F:lyase activity"/>
    <property type="evidence" value="ECO:0007669"/>
    <property type="project" value="UniProtKB-KW"/>
</dbReference>
<feature type="transmembrane region" description="Helical" evidence="7">
    <location>
        <begin position="261"/>
        <end position="279"/>
    </location>
</feature>
<evidence type="ECO:0000256" key="2">
    <source>
        <dbReference type="ARBA" id="ARBA00022475"/>
    </source>
</evidence>
<keyword evidence="4" id="KW-1278">Translocase</keyword>
<dbReference type="InterPro" id="IPR005661">
    <property type="entry name" value="OadB_MmdB"/>
</dbReference>
<dbReference type="GO" id="GO:0005886">
    <property type="term" value="C:plasma membrane"/>
    <property type="evidence" value="ECO:0007669"/>
    <property type="project" value="UniProtKB-SubCell"/>
</dbReference>
<dbReference type="OrthoDB" id="9783838at2"/>
<dbReference type="Proteomes" id="UP000006852">
    <property type="component" value="Chromosome"/>
</dbReference>
<dbReference type="Pfam" id="PF03977">
    <property type="entry name" value="OAD_beta"/>
    <property type="match status" value="1"/>
</dbReference>
<evidence type="ECO:0000313" key="9">
    <source>
        <dbReference type="Proteomes" id="UP000006852"/>
    </source>
</evidence>
<feature type="transmembrane region" description="Helical" evidence="7">
    <location>
        <begin position="385"/>
        <end position="403"/>
    </location>
</feature>
<feature type="transmembrane region" description="Helical" evidence="7">
    <location>
        <begin position="309"/>
        <end position="335"/>
    </location>
</feature>
<comment type="subcellular location">
    <subcellularLocation>
        <location evidence="1">Cell membrane</location>
        <topology evidence="1">Multi-pass membrane protein</topology>
    </subcellularLocation>
</comment>
<evidence type="ECO:0000256" key="5">
    <source>
        <dbReference type="ARBA" id="ARBA00022989"/>
    </source>
</evidence>
<dbReference type="PANTHER" id="PTHR35806:SF1">
    <property type="entry name" value="OXALOACETATE DECARBOXYLASE BETA CHAIN 2"/>
    <property type="match status" value="1"/>
</dbReference>
<dbReference type="EMBL" id="CP002631">
    <property type="protein sequence ID" value="AEB13810.1"/>
    <property type="molecule type" value="Genomic_DNA"/>
</dbReference>
<reference evidence="8 9" key="1">
    <citation type="journal article" date="2011" name="Stand. Genomic Sci.">
        <title>Complete genome sequence of Treponema succinifaciens type strain (6091).</title>
        <authorList>
            <person name="Han C."/>
            <person name="Gronow S."/>
            <person name="Teshima H."/>
            <person name="Lapidus A."/>
            <person name="Nolan M."/>
            <person name="Lucas S."/>
            <person name="Hammon N."/>
            <person name="Deshpande S."/>
            <person name="Cheng J.F."/>
            <person name="Zeytun A."/>
            <person name="Tapia R."/>
            <person name="Goodwin L."/>
            <person name="Pitluck S."/>
            <person name="Liolios K."/>
            <person name="Pagani I."/>
            <person name="Ivanova N."/>
            <person name="Mavromatis K."/>
            <person name="Mikhailova N."/>
            <person name="Huntemann M."/>
            <person name="Pati A."/>
            <person name="Chen A."/>
            <person name="Palaniappan K."/>
            <person name="Land M."/>
            <person name="Hauser L."/>
            <person name="Brambilla E.M."/>
            <person name="Rohde M."/>
            <person name="Goker M."/>
            <person name="Woyke T."/>
            <person name="Bristow J."/>
            <person name="Eisen J.A."/>
            <person name="Markowitz V."/>
            <person name="Hugenholtz P."/>
            <person name="Kyrpides N.C."/>
            <person name="Klenk H.P."/>
            <person name="Detter J.C."/>
        </authorList>
    </citation>
    <scope>NUCLEOTIDE SEQUENCE [LARGE SCALE GENOMIC DNA]</scope>
    <source>
        <strain evidence="9">ATCC 33096 / DSM 2489 / 6091</strain>
    </source>
</reference>
<evidence type="ECO:0000256" key="1">
    <source>
        <dbReference type="ARBA" id="ARBA00004651"/>
    </source>
</evidence>
<keyword evidence="3 7" id="KW-0812">Transmembrane</keyword>